<gene>
    <name evidence="1" type="ORF">DX912_08715</name>
</gene>
<keyword evidence="2" id="KW-1185">Reference proteome</keyword>
<sequence length="73" mass="8369">MESTMNEVLRTLPPDWRMEVHGPSCGWPNCTLIITSPQGLQIRFVHRPDEGARKLTEQLQQAMGYRQDVSSWG</sequence>
<accession>A0A3D8VD48</accession>
<dbReference type="EMBL" id="QTJR01000005">
    <property type="protein sequence ID" value="RDY67354.1"/>
    <property type="molecule type" value="Genomic_DNA"/>
</dbReference>
<protein>
    <submittedName>
        <fullName evidence="1">Uncharacterized protein</fullName>
    </submittedName>
</protein>
<name>A0A3D8VD48_9GAMM</name>
<proteinExistence type="predicted"/>
<evidence type="ECO:0000313" key="1">
    <source>
        <dbReference type="EMBL" id="RDY67354.1"/>
    </source>
</evidence>
<dbReference type="Proteomes" id="UP000256829">
    <property type="component" value="Unassembled WGS sequence"/>
</dbReference>
<organism evidence="1 2">
    <name type="scientific">Lysobacter soli</name>
    <dbReference type="NCBI Taxonomy" id="453783"/>
    <lineage>
        <taxon>Bacteria</taxon>
        <taxon>Pseudomonadati</taxon>
        <taxon>Pseudomonadota</taxon>
        <taxon>Gammaproteobacteria</taxon>
        <taxon>Lysobacterales</taxon>
        <taxon>Lysobacteraceae</taxon>
        <taxon>Lysobacter</taxon>
    </lineage>
</organism>
<dbReference type="AlphaFoldDB" id="A0A3D8VD48"/>
<comment type="caution">
    <text evidence="1">The sequence shown here is derived from an EMBL/GenBank/DDBJ whole genome shotgun (WGS) entry which is preliminary data.</text>
</comment>
<reference evidence="1 2" key="1">
    <citation type="submission" date="2018-08" db="EMBL/GenBank/DDBJ databases">
        <title>Lysobacter soli KCTC 22011, whole genome shotgun sequence.</title>
        <authorList>
            <person name="Zhang X."/>
            <person name="Feng G."/>
            <person name="Zhu H."/>
        </authorList>
    </citation>
    <scope>NUCLEOTIDE SEQUENCE [LARGE SCALE GENOMIC DNA]</scope>
    <source>
        <strain evidence="1 2">KCTC 22011</strain>
    </source>
</reference>
<evidence type="ECO:0000313" key="2">
    <source>
        <dbReference type="Proteomes" id="UP000256829"/>
    </source>
</evidence>